<dbReference type="InterPro" id="IPR029058">
    <property type="entry name" value="AB_hydrolase_fold"/>
</dbReference>
<keyword evidence="4" id="KW-1185">Reference proteome</keyword>
<name>A0A9X4KRH0_9BACL</name>
<dbReference type="InterPro" id="IPR050654">
    <property type="entry name" value="AChE-related_enzymes"/>
</dbReference>
<dbReference type="EMBL" id="JAPDIA010000003">
    <property type="protein sequence ID" value="MDG0809328.1"/>
    <property type="molecule type" value="Genomic_DNA"/>
</dbReference>
<reference evidence="3" key="1">
    <citation type="submission" date="2022-10" db="EMBL/GenBank/DDBJ databases">
        <title>Comparative genomic analysis of Cohnella hashimotonis sp. nov., isolated from the International Space Station.</title>
        <authorList>
            <person name="Simpson A."/>
            <person name="Venkateswaran K."/>
        </authorList>
    </citation>
    <scope>NUCLEOTIDE SEQUENCE</scope>
    <source>
        <strain evidence="3">DSM 28161</strain>
    </source>
</reference>
<sequence>MLFQPVVEAATLPVEPLEAVRAGAAGGVALLVGTNRDEGEYFIRPGSAPMPMEGAILGVELMTDIADAATLVRSYPHTAQGQADIMTDLFFWRAAVRLAHAQVGHAPVWMYRFDWTSSAHPSLARAVHTREIAFVFGSLQVLERQLGVTLEQDAARLSGEMQAAWLAFAKAGSPDSAKLAWPAYGDPERTTMIFGEAGASAAVADPAAAKRALLGL</sequence>
<dbReference type="AlphaFoldDB" id="A0A9X4KRH0"/>
<dbReference type="Proteomes" id="UP001153404">
    <property type="component" value="Unassembled WGS sequence"/>
</dbReference>
<accession>A0A9X4KRH0</accession>
<keyword evidence="1" id="KW-0378">Hydrolase</keyword>
<evidence type="ECO:0000313" key="3">
    <source>
        <dbReference type="EMBL" id="MDG0809328.1"/>
    </source>
</evidence>
<dbReference type="Gene3D" id="3.40.50.1820">
    <property type="entry name" value="alpha/beta hydrolase"/>
    <property type="match status" value="1"/>
</dbReference>
<dbReference type="SUPFAM" id="SSF53474">
    <property type="entry name" value="alpha/beta-Hydrolases"/>
    <property type="match status" value="1"/>
</dbReference>
<dbReference type="Pfam" id="PF00135">
    <property type="entry name" value="COesterase"/>
    <property type="match status" value="1"/>
</dbReference>
<proteinExistence type="predicted"/>
<organism evidence="3 4">
    <name type="scientific">Cohnella rhizosphaerae</name>
    <dbReference type="NCBI Taxonomy" id="1457232"/>
    <lineage>
        <taxon>Bacteria</taxon>
        <taxon>Bacillati</taxon>
        <taxon>Bacillota</taxon>
        <taxon>Bacilli</taxon>
        <taxon>Bacillales</taxon>
        <taxon>Paenibacillaceae</taxon>
        <taxon>Cohnella</taxon>
    </lineage>
</organism>
<feature type="domain" description="Carboxylesterase type B" evidence="2">
    <location>
        <begin position="2"/>
        <end position="192"/>
    </location>
</feature>
<dbReference type="PANTHER" id="PTHR43918:SF4">
    <property type="entry name" value="CARBOXYLIC ESTER HYDROLASE"/>
    <property type="match status" value="1"/>
</dbReference>
<dbReference type="PANTHER" id="PTHR43918">
    <property type="entry name" value="ACETYLCHOLINESTERASE"/>
    <property type="match status" value="1"/>
</dbReference>
<protein>
    <submittedName>
        <fullName evidence="3">Carboxylesterase family protein</fullName>
    </submittedName>
</protein>
<dbReference type="GO" id="GO:0052689">
    <property type="term" value="F:carboxylic ester hydrolase activity"/>
    <property type="evidence" value="ECO:0007669"/>
    <property type="project" value="TreeGrafter"/>
</dbReference>
<evidence type="ECO:0000259" key="2">
    <source>
        <dbReference type="Pfam" id="PF00135"/>
    </source>
</evidence>
<comment type="caution">
    <text evidence="3">The sequence shown here is derived from an EMBL/GenBank/DDBJ whole genome shotgun (WGS) entry which is preliminary data.</text>
</comment>
<evidence type="ECO:0000256" key="1">
    <source>
        <dbReference type="ARBA" id="ARBA00022801"/>
    </source>
</evidence>
<gene>
    <name evidence="3" type="ORF">OMP40_07995</name>
</gene>
<evidence type="ECO:0000313" key="4">
    <source>
        <dbReference type="Proteomes" id="UP001153404"/>
    </source>
</evidence>
<dbReference type="InterPro" id="IPR002018">
    <property type="entry name" value="CarbesteraseB"/>
</dbReference>